<protein>
    <submittedName>
        <fullName evidence="3">Membrane protein</fullName>
    </submittedName>
</protein>
<gene>
    <name evidence="3" type="ORF">GCM10010833_03470</name>
</gene>
<evidence type="ECO:0000256" key="2">
    <source>
        <dbReference type="SAM" id="SignalP"/>
    </source>
</evidence>
<comment type="caution">
    <text evidence="3">The sequence shown here is derived from an EMBL/GenBank/DDBJ whole genome shotgun (WGS) entry which is preliminary data.</text>
</comment>
<dbReference type="InterPro" id="IPR019088">
    <property type="entry name" value="CHP02186-rel_TM"/>
</dbReference>
<feature type="signal peptide" evidence="2">
    <location>
        <begin position="1"/>
        <end position="19"/>
    </location>
</feature>
<proteinExistence type="predicted"/>
<evidence type="ECO:0000313" key="3">
    <source>
        <dbReference type="EMBL" id="GGB52014.1"/>
    </source>
</evidence>
<accession>A0ABQ1ITD2</accession>
<dbReference type="Pfam" id="PF09608">
    <property type="entry name" value="Alph_Pro_TM"/>
    <property type="match status" value="1"/>
</dbReference>
<name>A0ABQ1ITD2_9SPHN</name>
<sequence>MNALRHLALLVCAWLMTSAATEPVLVPEVSQRDIQIKYGFTGAELLLFGAIVYPGGTPPSGDNDIVVILKGPPQSIILREKQKIAGIWINAASTEFRSAPGYYAVASSRPIDKIVDERTAAIYEFGLGNLQLSPAGSIDPKEQSRFLSGLVDLNQREGLYKQQEGSVEILEGVLYQARLSIPASVPTGLYTAETFLVRDGQVLAAAVREIEVRKFGFERFVATAAEYQPFFYGVSAVLISLLLGWLGGVVFRKI</sequence>
<reference evidence="4" key="1">
    <citation type="journal article" date="2019" name="Int. J. Syst. Evol. Microbiol.">
        <title>The Global Catalogue of Microorganisms (GCM) 10K type strain sequencing project: providing services to taxonomists for standard genome sequencing and annotation.</title>
        <authorList>
            <consortium name="The Broad Institute Genomics Platform"/>
            <consortium name="The Broad Institute Genome Sequencing Center for Infectious Disease"/>
            <person name="Wu L."/>
            <person name="Ma J."/>
        </authorList>
    </citation>
    <scope>NUCLEOTIDE SEQUENCE [LARGE SCALE GENOMIC DNA]</scope>
    <source>
        <strain evidence="4">CGMCC 1.12851</strain>
    </source>
</reference>
<dbReference type="EMBL" id="BMGD01000001">
    <property type="protein sequence ID" value="GGB52014.1"/>
    <property type="molecule type" value="Genomic_DNA"/>
</dbReference>
<feature type="chain" id="PRO_5047283991" evidence="2">
    <location>
        <begin position="20"/>
        <end position="254"/>
    </location>
</feature>
<organism evidence="3 4">
    <name type="scientific">Blastomonas aquatica</name>
    <dbReference type="NCBI Taxonomy" id="1510276"/>
    <lineage>
        <taxon>Bacteria</taxon>
        <taxon>Pseudomonadati</taxon>
        <taxon>Pseudomonadota</taxon>
        <taxon>Alphaproteobacteria</taxon>
        <taxon>Sphingomonadales</taxon>
        <taxon>Sphingomonadaceae</taxon>
        <taxon>Blastomonas</taxon>
    </lineage>
</organism>
<keyword evidence="1" id="KW-0472">Membrane</keyword>
<keyword evidence="2" id="KW-0732">Signal</keyword>
<keyword evidence="1" id="KW-0812">Transmembrane</keyword>
<evidence type="ECO:0000256" key="1">
    <source>
        <dbReference type="SAM" id="Phobius"/>
    </source>
</evidence>
<keyword evidence="1" id="KW-1133">Transmembrane helix</keyword>
<feature type="transmembrane region" description="Helical" evidence="1">
    <location>
        <begin position="230"/>
        <end position="251"/>
    </location>
</feature>
<evidence type="ECO:0000313" key="4">
    <source>
        <dbReference type="Proteomes" id="UP000614261"/>
    </source>
</evidence>
<keyword evidence="4" id="KW-1185">Reference proteome</keyword>
<dbReference type="Proteomes" id="UP000614261">
    <property type="component" value="Unassembled WGS sequence"/>
</dbReference>